<evidence type="ECO:0000259" key="1">
    <source>
        <dbReference type="SMART" id="SM00849"/>
    </source>
</evidence>
<feature type="domain" description="Metallo-beta-lactamase" evidence="1">
    <location>
        <begin position="30"/>
        <end position="227"/>
    </location>
</feature>
<organism evidence="2 3">
    <name type="scientific">Aquifex aeolicus</name>
    <dbReference type="NCBI Taxonomy" id="63363"/>
    <lineage>
        <taxon>Bacteria</taxon>
        <taxon>Pseudomonadati</taxon>
        <taxon>Aquificota</taxon>
        <taxon>Aquificia</taxon>
        <taxon>Aquificales</taxon>
        <taxon>Aquificaceae</taxon>
        <taxon>Aquifex</taxon>
    </lineage>
</organism>
<dbReference type="SMART" id="SM00849">
    <property type="entry name" value="Lactamase_B"/>
    <property type="match status" value="1"/>
</dbReference>
<dbReference type="EMBL" id="DQVE01000004">
    <property type="protein sequence ID" value="HIP97839.1"/>
    <property type="molecule type" value="Genomic_DNA"/>
</dbReference>
<dbReference type="Proteomes" id="UP000606463">
    <property type="component" value="Unassembled WGS sequence"/>
</dbReference>
<accession>A0A9D1CEQ9</accession>
<dbReference type="AlphaFoldDB" id="A0A9D1CEQ9"/>
<dbReference type="PANTHER" id="PTHR43041">
    <property type="entry name" value="HYDROLASE, METALLO-BETA-LACTAMASE SUPERFAMILY"/>
    <property type="match status" value="1"/>
</dbReference>
<gene>
    <name evidence="2" type="ORF">EYH37_00500</name>
</gene>
<dbReference type="SUPFAM" id="SSF56281">
    <property type="entry name" value="Metallo-hydrolase/oxidoreductase"/>
    <property type="match status" value="1"/>
</dbReference>
<dbReference type="PANTHER" id="PTHR43041:SF1">
    <property type="entry name" value="METALLO-BETA-LACTAMASE DOMAIN-CONTAINING PROTEIN"/>
    <property type="match status" value="1"/>
</dbReference>
<name>A0A9D1CEQ9_AQUAO</name>
<dbReference type="InterPro" id="IPR001279">
    <property type="entry name" value="Metallo-B-lactamas"/>
</dbReference>
<protein>
    <submittedName>
        <fullName evidence="2">FprA family A-type flavoprotein</fullName>
    </submittedName>
</protein>
<evidence type="ECO:0000313" key="3">
    <source>
        <dbReference type="Proteomes" id="UP000606463"/>
    </source>
</evidence>
<proteinExistence type="predicted"/>
<dbReference type="Pfam" id="PF19583">
    <property type="entry name" value="ODP"/>
    <property type="match status" value="1"/>
</dbReference>
<evidence type="ECO:0000313" key="2">
    <source>
        <dbReference type="EMBL" id="HIP97839.1"/>
    </source>
</evidence>
<dbReference type="Gene3D" id="3.60.15.10">
    <property type="entry name" value="Ribonuclease Z/Hydroxyacylglutathione hydrolase-like"/>
    <property type="match status" value="1"/>
</dbReference>
<dbReference type="InterPro" id="IPR036866">
    <property type="entry name" value="RibonucZ/Hydroxyglut_hydro"/>
</dbReference>
<comment type="caution">
    <text evidence="2">The sequence shown here is derived from an EMBL/GenBank/DDBJ whole genome shotgun (WGS) entry which is preliminary data.</text>
</comment>
<sequence length="267" mass="30489">MVVTPERILFDDGNHKFILLEDYGHGQMVQTNVFLIVDSGKGMLLDPGGHKLFKPLFSDIAQLIGVQNIDYIFLSHQDPDIVAGINGWLMTTNAIALVSKWWLRFIPHYGLDKYVEPRLKGLEDEGGIIRLGNSDIFIIPGHFMHSPGNFQVYDPVSKILFSGDMFFSFGIDYMFVNEDDEIEKHLKEYVEPFVKRFMGGKQVFKAYAQMLREIDEIFGIEMIAPQHGAIIKGHDNVMKVIEWVENLEAGPDIIAPVFQIPKNRLKF</sequence>
<reference evidence="2" key="1">
    <citation type="journal article" date="2020" name="ISME J.">
        <title>Gammaproteobacteria mediating utilization of methyl-, sulfur- and petroleum organic compounds in deep ocean hydrothermal plumes.</title>
        <authorList>
            <person name="Zhou Z."/>
            <person name="Liu Y."/>
            <person name="Pan J."/>
            <person name="Cron B.R."/>
            <person name="Toner B.M."/>
            <person name="Anantharaman K."/>
            <person name="Breier J.A."/>
            <person name="Dick G.J."/>
            <person name="Li M."/>
        </authorList>
    </citation>
    <scope>NUCLEOTIDE SEQUENCE</scope>
    <source>
        <strain evidence="2">SZUA-1501</strain>
    </source>
</reference>
<dbReference type="InterPro" id="IPR045761">
    <property type="entry name" value="ODP_dom"/>
</dbReference>